<evidence type="ECO:0000313" key="3">
    <source>
        <dbReference type="Proteomes" id="UP000654075"/>
    </source>
</evidence>
<protein>
    <submittedName>
        <fullName evidence="2">Uncharacterized protein</fullName>
    </submittedName>
</protein>
<dbReference type="OrthoDB" id="440520at2759"/>
<dbReference type="AlphaFoldDB" id="A0A813GY38"/>
<feature type="coiled-coil region" evidence="1">
    <location>
        <begin position="56"/>
        <end position="83"/>
    </location>
</feature>
<accession>A0A813GY38</accession>
<keyword evidence="1" id="KW-0175">Coiled coil</keyword>
<proteinExistence type="predicted"/>
<reference evidence="2" key="1">
    <citation type="submission" date="2021-02" db="EMBL/GenBank/DDBJ databases">
        <authorList>
            <person name="Dougan E. K."/>
            <person name="Rhodes N."/>
            <person name="Thang M."/>
            <person name="Chan C."/>
        </authorList>
    </citation>
    <scope>NUCLEOTIDE SEQUENCE</scope>
</reference>
<evidence type="ECO:0000256" key="1">
    <source>
        <dbReference type="SAM" id="Coils"/>
    </source>
</evidence>
<sequence length="286" mass="31769">VKRDLASMTLEFHLKVSDAEEQAGHTTREAARRVQALENAVNDGFFGSRQALIEADQRNRANREAMEAELEALEQKFQSVEEATKKRCEDILVRWAAERNKACETTKRLEEKGHAAVKDVEAVLQKFAKENLVLTVDVREGCSETAAQLHRQAATAARRTLLAAEEAKLADDKAAEAATAELHTLREKVAAFEAAADAEIEAELAKAAECEFHVRQETEEHANAAKELTKEAHAKEKTFISESATAWAQVRKACYQLRLANLHDFAQGIVSGEFDDHEEGSLQLVY</sequence>
<gene>
    <name evidence="2" type="ORF">PGLA1383_LOCUS46574</name>
</gene>
<dbReference type="Proteomes" id="UP000654075">
    <property type="component" value="Unassembled WGS sequence"/>
</dbReference>
<comment type="caution">
    <text evidence="2">The sequence shown here is derived from an EMBL/GenBank/DDBJ whole genome shotgun (WGS) entry which is preliminary data.</text>
</comment>
<evidence type="ECO:0000313" key="2">
    <source>
        <dbReference type="EMBL" id="CAE8630181.1"/>
    </source>
</evidence>
<organism evidence="2 3">
    <name type="scientific">Polarella glacialis</name>
    <name type="common">Dinoflagellate</name>
    <dbReference type="NCBI Taxonomy" id="89957"/>
    <lineage>
        <taxon>Eukaryota</taxon>
        <taxon>Sar</taxon>
        <taxon>Alveolata</taxon>
        <taxon>Dinophyceae</taxon>
        <taxon>Suessiales</taxon>
        <taxon>Suessiaceae</taxon>
        <taxon>Polarella</taxon>
    </lineage>
</organism>
<keyword evidence="3" id="KW-1185">Reference proteome</keyword>
<dbReference type="EMBL" id="CAJNNV010029812">
    <property type="protein sequence ID" value="CAE8630181.1"/>
    <property type="molecule type" value="Genomic_DNA"/>
</dbReference>
<feature type="non-terminal residue" evidence="2">
    <location>
        <position position="1"/>
    </location>
</feature>
<name>A0A813GY38_POLGL</name>